<name>A0A8S1QJA8_9CILI</name>
<dbReference type="InterPro" id="IPR017930">
    <property type="entry name" value="Myb_dom"/>
</dbReference>
<evidence type="ECO:0000313" key="9">
    <source>
        <dbReference type="EMBL" id="CAD8115141.1"/>
    </source>
</evidence>
<evidence type="ECO:0000256" key="3">
    <source>
        <dbReference type="ARBA" id="ARBA00023163"/>
    </source>
</evidence>
<reference evidence="9" key="1">
    <citation type="submission" date="2021-01" db="EMBL/GenBank/DDBJ databases">
        <authorList>
            <consortium name="Genoscope - CEA"/>
            <person name="William W."/>
        </authorList>
    </citation>
    <scope>NUCLEOTIDE SEQUENCE</scope>
</reference>
<dbReference type="PROSITE" id="PS50090">
    <property type="entry name" value="MYB_LIKE"/>
    <property type="match status" value="2"/>
</dbReference>
<evidence type="ECO:0000256" key="4">
    <source>
        <dbReference type="ARBA" id="ARBA00023242"/>
    </source>
</evidence>
<dbReference type="GO" id="GO:0042796">
    <property type="term" value="P:snRNA transcription by RNA polymerase III"/>
    <property type="evidence" value="ECO:0007669"/>
    <property type="project" value="TreeGrafter"/>
</dbReference>
<evidence type="ECO:0000256" key="1">
    <source>
        <dbReference type="ARBA" id="ARBA00023015"/>
    </source>
</evidence>
<feature type="domain" description="HTH myb-type" evidence="8">
    <location>
        <begin position="24"/>
        <end position="73"/>
    </location>
</feature>
<feature type="domain" description="Myb-like" evidence="6">
    <location>
        <begin position="166"/>
        <end position="208"/>
    </location>
</feature>
<dbReference type="InterPro" id="IPR051575">
    <property type="entry name" value="Myb-like_DNA-bd"/>
</dbReference>
<dbReference type="GO" id="GO:0001006">
    <property type="term" value="F:RNA polymerase III type 3 promoter sequence-specific DNA binding"/>
    <property type="evidence" value="ECO:0007669"/>
    <property type="project" value="TreeGrafter"/>
</dbReference>
<dbReference type="InterPro" id="IPR001005">
    <property type="entry name" value="SANT/Myb"/>
</dbReference>
<accession>A0A8S1QJA8</accession>
<dbReference type="GO" id="GO:0019185">
    <property type="term" value="C:snRNA-activating protein complex"/>
    <property type="evidence" value="ECO:0007669"/>
    <property type="project" value="TreeGrafter"/>
</dbReference>
<dbReference type="PROSITE" id="PS51294">
    <property type="entry name" value="HTH_MYB"/>
    <property type="match status" value="1"/>
</dbReference>
<dbReference type="CDD" id="cd00167">
    <property type="entry name" value="SANT"/>
    <property type="match status" value="2"/>
</dbReference>
<gene>
    <name evidence="9" type="ORF">PSON_ATCC_30995.1.T1070165</name>
</gene>
<organism evidence="9 10">
    <name type="scientific">Paramecium sonneborni</name>
    <dbReference type="NCBI Taxonomy" id="65129"/>
    <lineage>
        <taxon>Eukaryota</taxon>
        <taxon>Sar</taxon>
        <taxon>Alveolata</taxon>
        <taxon>Ciliophora</taxon>
        <taxon>Intramacronucleata</taxon>
        <taxon>Oligohymenophorea</taxon>
        <taxon>Peniculida</taxon>
        <taxon>Parameciidae</taxon>
        <taxon>Paramecium</taxon>
    </lineage>
</organism>
<dbReference type="GO" id="GO:0000978">
    <property type="term" value="F:RNA polymerase II cis-regulatory region sequence-specific DNA binding"/>
    <property type="evidence" value="ECO:0007669"/>
    <property type="project" value="TreeGrafter"/>
</dbReference>
<dbReference type="PROSITE" id="PS51293">
    <property type="entry name" value="SANT"/>
    <property type="match status" value="1"/>
</dbReference>
<dbReference type="PANTHER" id="PTHR46621">
    <property type="entry name" value="SNRNA-ACTIVATING PROTEIN COMPLEX SUBUNIT 4"/>
    <property type="match status" value="1"/>
</dbReference>
<evidence type="ECO:0000259" key="7">
    <source>
        <dbReference type="PROSITE" id="PS51293"/>
    </source>
</evidence>
<keyword evidence="1" id="KW-0805">Transcription regulation</keyword>
<dbReference type="PANTHER" id="PTHR46621:SF1">
    <property type="entry name" value="SNRNA-ACTIVATING PROTEIN COMPLEX SUBUNIT 4"/>
    <property type="match status" value="1"/>
</dbReference>
<evidence type="ECO:0000256" key="5">
    <source>
        <dbReference type="SAM" id="MobiDB-lite"/>
    </source>
</evidence>
<evidence type="ECO:0000259" key="6">
    <source>
        <dbReference type="PROSITE" id="PS50090"/>
    </source>
</evidence>
<feature type="compositionally biased region" description="Basic residues" evidence="5">
    <location>
        <begin position="95"/>
        <end position="104"/>
    </location>
</feature>
<proteinExistence type="predicted"/>
<evidence type="ECO:0000259" key="8">
    <source>
        <dbReference type="PROSITE" id="PS51294"/>
    </source>
</evidence>
<feature type="domain" description="Myb-like" evidence="6">
    <location>
        <begin position="24"/>
        <end position="69"/>
    </location>
</feature>
<protein>
    <recommendedName>
        <fullName evidence="11">Myb-like DNA-binding domain-containing protein</fullName>
    </recommendedName>
</protein>
<comment type="caution">
    <text evidence="9">The sequence shown here is derived from an EMBL/GenBank/DDBJ whole genome shotgun (WGS) entry which is preliminary data.</text>
</comment>
<dbReference type="InterPro" id="IPR017884">
    <property type="entry name" value="SANT_dom"/>
</dbReference>
<dbReference type="Pfam" id="PF00249">
    <property type="entry name" value="Myb_DNA-binding"/>
    <property type="match status" value="1"/>
</dbReference>
<keyword evidence="3" id="KW-0804">Transcription</keyword>
<evidence type="ECO:0000313" key="10">
    <source>
        <dbReference type="Proteomes" id="UP000692954"/>
    </source>
</evidence>
<keyword evidence="4" id="KW-0539">Nucleus</keyword>
<dbReference type="EMBL" id="CAJJDN010000107">
    <property type="protein sequence ID" value="CAD8115141.1"/>
    <property type="molecule type" value="Genomic_DNA"/>
</dbReference>
<dbReference type="Proteomes" id="UP000692954">
    <property type="component" value="Unassembled WGS sequence"/>
</dbReference>
<feature type="domain" description="SANT" evidence="7">
    <location>
        <begin position="22"/>
        <end position="73"/>
    </location>
</feature>
<feature type="region of interest" description="Disordered" evidence="5">
    <location>
        <begin position="88"/>
        <end position="120"/>
    </location>
</feature>
<evidence type="ECO:0000256" key="2">
    <source>
        <dbReference type="ARBA" id="ARBA00023125"/>
    </source>
</evidence>
<keyword evidence="10" id="KW-1185">Reference proteome</keyword>
<keyword evidence="2" id="KW-0238">DNA-binding</keyword>
<sequence length="305" mass="36187">MINDFLDFCQKNDGRQKNKQIPTRKKWKEVEDELLLKAIRKYGNQWCKIQEEVPTKDSKQCQARWKILKQKVETMDRLDALADYSDMENQNQKLNKPKKKHREIPRRYNPHFDYNEESSSESMHLQQFQQALIKQPNQLSLLQQQQQQQKREQIQKQAQTQYQNVWNAMDDKMLWAAFKIYKGVWNQITSRFQEKNPQSCIERYQYLLQQKKMKLQEDGSSVDIISSLVDDSSQQGSEQFDITISECADSTDQQYTEYKTSSSLGVYTIQQCHTNIERILKSFSNHNLDTLPGIRESIVKLILTD</sequence>
<evidence type="ECO:0008006" key="11">
    <source>
        <dbReference type="Google" id="ProtNLM"/>
    </source>
</evidence>
<dbReference type="AlphaFoldDB" id="A0A8S1QJA8"/>
<dbReference type="GO" id="GO:0042795">
    <property type="term" value="P:snRNA transcription by RNA polymerase II"/>
    <property type="evidence" value="ECO:0007669"/>
    <property type="project" value="TreeGrafter"/>
</dbReference>
<dbReference type="OrthoDB" id="2143914at2759"/>
<dbReference type="SMART" id="SM00717">
    <property type="entry name" value="SANT"/>
    <property type="match status" value="2"/>
</dbReference>